<evidence type="ECO:0000313" key="2">
    <source>
        <dbReference type="EMBL" id="VFK40480.1"/>
    </source>
</evidence>
<name>A0A450YG09_9GAMM</name>
<sequence length="105" mass="12037">MIVSWDTIEDMQARYLHRRFDKPKLSKLKRIAIDEIHLGTGSGYLTTVMDLDSGALVEVADGKSTEILAPFWKRSGKTSWKLSWFSIISTLSSFTTKTRLIRVMR</sequence>
<organism evidence="2">
    <name type="scientific">Candidatus Kentrum sp. TC</name>
    <dbReference type="NCBI Taxonomy" id="2126339"/>
    <lineage>
        <taxon>Bacteria</taxon>
        <taxon>Pseudomonadati</taxon>
        <taxon>Pseudomonadota</taxon>
        <taxon>Gammaproteobacteria</taxon>
        <taxon>Candidatus Kentrum</taxon>
    </lineage>
</organism>
<feature type="domain" description="Transposase IS204/IS1001/IS1096/IS1165 DDE" evidence="1">
    <location>
        <begin position="31"/>
        <end position="77"/>
    </location>
</feature>
<dbReference type="InterPro" id="IPR002560">
    <property type="entry name" value="Transposase_DDE"/>
</dbReference>
<reference evidence="2" key="1">
    <citation type="submission" date="2019-02" db="EMBL/GenBank/DDBJ databases">
        <authorList>
            <person name="Gruber-Vodicka R. H."/>
            <person name="Seah K. B. B."/>
        </authorList>
    </citation>
    <scope>NUCLEOTIDE SEQUENCE</scope>
    <source>
        <strain evidence="2">BECK_BZ125</strain>
    </source>
</reference>
<dbReference type="Pfam" id="PF01610">
    <property type="entry name" value="DDE_Tnp_ISL3"/>
    <property type="match status" value="1"/>
</dbReference>
<gene>
    <name evidence="2" type="ORF">BECKTC1821E_GA0114239_100767</name>
</gene>
<evidence type="ECO:0000259" key="1">
    <source>
        <dbReference type="Pfam" id="PF01610"/>
    </source>
</evidence>
<dbReference type="AlphaFoldDB" id="A0A450YG09"/>
<protein>
    <submittedName>
        <fullName evidence="2">Transposase</fullName>
    </submittedName>
</protein>
<proteinExistence type="predicted"/>
<accession>A0A450YG09</accession>
<dbReference type="EMBL" id="CAADFT010000007">
    <property type="protein sequence ID" value="VFK40480.1"/>
    <property type="molecule type" value="Genomic_DNA"/>
</dbReference>